<comment type="caution">
    <text evidence="3">The sequence shown here is derived from an EMBL/GenBank/DDBJ whole genome shotgun (WGS) entry which is preliminary data.</text>
</comment>
<feature type="transmembrane region" description="Helical" evidence="1">
    <location>
        <begin position="80"/>
        <end position="101"/>
    </location>
</feature>
<dbReference type="InterPro" id="IPR011642">
    <property type="entry name" value="Gate_dom"/>
</dbReference>
<keyword evidence="1" id="KW-0812">Transmembrane</keyword>
<sequence length="392" mass="42788">MIVLSYFKTLFFTISSLYLTISLIQMPDVAFEASTRGLNLWWTIVFPSLLPFFIIAELLFGLGVVHGVGILSEKIMKPLFNVPGAGGFVWVMGMASGYPAGAKWTAELRKRGQVTQIEAERLVAFTNASSPLFILSAVAVGFFGDPALGVFLAVAHYGGSLIVGVCMRFYGFSDQGSNDRSSDFSFKQAFLAIHLARLEDKRPFGQLLGDAVIKSVQTLLLVGGFIILFSVLTGLLQDGILFSSASNILSLVHVPPDLQTPILTGMLEMTNGIGEITSSNASLVTQLSIVSFMLGFHGFSIQAQIASILADTDIRFTPYFIARIIHGCSAVLIMLMIFKWSSMTSLQAVKIFNEPSVYNYSYFDFMFVVGPILTLSAIVLALILEFKKIKQT</sequence>
<reference evidence="4" key="1">
    <citation type="journal article" date="2019" name="Int. J. Syst. Evol. Microbiol.">
        <title>The Global Catalogue of Microorganisms (GCM) 10K type strain sequencing project: providing services to taxonomists for standard genome sequencing and annotation.</title>
        <authorList>
            <consortium name="The Broad Institute Genomics Platform"/>
            <consortium name="The Broad Institute Genome Sequencing Center for Infectious Disease"/>
            <person name="Wu L."/>
            <person name="Ma J."/>
        </authorList>
    </citation>
    <scope>NUCLEOTIDE SEQUENCE [LARGE SCALE GENOMIC DNA]</scope>
    <source>
        <strain evidence="4">CCUG 73951</strain>
    </source>
</reference>
<feature type="transmembrane region" description="Helical" evidence="1">
    <location>
        <begin position="122"/>
        <end position="144"/>
    </location>
</feature>
<dbReference type="EMBL" id="JBHTBY010000008">
    <property type="protein sequence ID" value="MFC7321452.1"/>
    <property type="molecule type" value="Genomic_DNA"/>
</dbReference>
<organism evidence="3 4">
    <name type="scientific">Halobacillus campisalis</name>
    <dbReference type="NCBI Taxonomy" id="435909"/>
    <lineage>
        <taxon>Bacteria</taxon>
        <taxon>Bacillati</taxon>
        <taxon>Bacillota</taxon>
        <taxon>Bacilli</taxon>
        <taxon>Bacillales</taxon>
        <taxon>Bacillaceae</taxon>
        <taxon>Halobacillus</taxon>
    </lineage>
</organism>
<evidence type="ECO:0000256" key="1">
    <source>
        <dbReference type="SAM" id="Phobius"/>
    </source>
</evidence>
<gene>
    <name evidence="3" type="primary">ylbJ</name>
    <name evidence="3" type="ORF">ACFQMN_11205</name>
</gene>
<accession>A0ABW2K558</accession>
<keyword evidence="4" id="KW-1185">Reference proteome</keyword>
<dbReference type="NCBIfam" id="TIGR02871">
    <property type="entry name" value="spore_ylbJ"/>
    <property type="match status" value="1"/>
</dbReference>
<keyword evidence="1" id="KW-0472">Membrane</keyword>
<dbReference type="Proteomes" id="UP001596494">
    <property type="component" value="Unassembled WGS sequence"/>
</dbReference>
<feature type="transmembrane region" description="Helical" evidence="1">
    <location>
        <begin position="218"/>
        <end position="236"/>
    </location>
</feature>
<evidence type="ECO:0000313" key="4">
    <source>
        <dbReference type="Proteomes" id="UP001596494"/>
    </source>
</evidence>
<feature type="transmembrane region" description="Helical" evidence="1">
    <location>
        <begin position="360"/>
        <end position="384"/>
    </location>
</feature>
<feature type="transmembrane region" description="Helical" evidence="1">
    <location>
        <begin position="320"/>
        <end position="340"/>
    </location>
</feature>
<feature type="transmembrane region" description="Helical" evidence="1">
    <location>
        <begin position="6"/>
        <end position="26"/>
    </location>
</feature>
<dbReference type="Pfam" id="PF07670">
    <property type="entry name" value="Gate"/>
    <property type="match status" value="1"/>
</dbReference>
<feature type="transmembrane region" description="Helical" evidence="1">
    <location>
        <begin position="150"/>
        <end position="170"/>
    </location>
</feature>
<evidence type="ECO:0000259" key="2">
    <source>
        <dbReference type="Pfam" id="PF07670"/>
    </source>
</evidence>
<dbReference type="RefSeq" id="WP_289217228.1">
    <property type="nucleotide sequence ID" value="NZ_JAPVRC010000015.1"/>
</dbReference>
<feature type="transmembrane region" description="Helical" evidence="1">
    <location>
        <begin position="38"/>
        <end position="60"/>
    </location>
</feature>
<name>A0ABW2K558_9BACI</name>
<evidence type="ECO:0000313" key="3">
    <source>
        <dbReference type="EMBL" id="MFC7321452.1"/>
    </source>
</evidence>
<protein>
    <submittedName>
        <fullName evidence="3">Sporulation integral membrane protein YlbJ</fullName>
    </submittedName>
</protein>
<feature type="transmembrane region" description="Helical" evidence="1">
    <location>
        <begin position="287"/>
        <end position="308"/>
    </location>
</feature>
<proteinExistence type="predicted"/>
<feature type="domain" description="Nucleoside transporter/FeoB GTPase Gate" evidence="2">
    <location>
        <begin position="44"/>
        <end position="144"/>
    </location>
</feature>
<keyword evidence="1" id="KW-1133">Transmembrane helix</keyword>
<dbReference type="InterPro" id="IPR014226">
    <property type="entry name" value="Spore_IM_YlbJ"/>
</dbReference>